<dbReference type="EC" id="2.7.7.1" evidence="7"/>
<evidence type="ECO:0000256" key="6">
    <source>
        <dbReference type="ARBA" id="ARBA00023027"/>
    </source>
</evidence>
<evidence type="ECO:0000313" key="12">
    <source>
        <dbReference type="Proteomes" id="UP001189429"/>
    </source>
</evidence>
<dbReference type="InterPro" id="IPR014729">
    <property type="entry name" value="Rossmann-like_a/b/a_fold"/>
</dbReference>
<evidence type="ECO:0000313" key="11">
    <source>
        <dbReference type="EMBL" id="CAK0901741.1"/>
    </source>
</evidence>
<sequence>MLAQHAMRQVSTYTGFAILFAVAAVMGGSVIRVATLCGGRSQASVSFALFPHNGALVTATRLRTEKLRFSSDGKPNFVLVECGSFSPPTTFHLRLLEDARDAMVERGYHVAGGFLSPCHEKYGKKSLVSMHHRVNMVGLALQDSSWLQVDSWECAQTDWIRTALVLRDRFQREVDRLHPGAKAMLVCGADLLESFTAFHENGEPVWSQEDQETILGQCGAVCMNREGTNIGKVIAADPLLTRHSGNIVVFDPSVQNNVSSTLVRRLLQQGKSLKYLVHDHVLDYICAHDLGRFKAWGGKDE</sequence>
<comment type="catalytic activity">
    <reaction evidence="7">
        <text>nicotinate beta-D-ribonucleotide + ATP + H(+) = deamido-NAD(+) + diphosphate</text>
        <dbReference type="Rhea" id="RHEA:22860"/>
        <dbReference type="ChEBI" id="CHEBI:15378"/>
        <dbReference type="ChEBI" id="CHEBI:30616"/>
        <dbReference type="ChEBI" id="CHEBI:33019"/>
        <dbReference type="ChEBI" id="CHEBI:57502"/>
        <dbReference type="ChEBI" id="CHEBI:58437"/>
        <dbReference type="EC" id="2.7.7.18"/>
    </reaction>
</comment>
<feature type="transmembrane region" description="Helical" evidence="8">
    <location>
        <begin position="12"/>
        <end position="34"/>
    </location>
</feature>
<dbReference type="InterPro" id="IPR051182">
    <property type="entry name" value="Euk_NMN_adenylyltrnsfrase"/>
</dbReference>
<keyword evidence="3 7" id="KW-0548">Nucleotidyltransferase</keyword>
<comment type="caution">
    <text evidence="11">The sequence shown here is derived from an EMBL/GenBank/DDBJ whole genome shotgun (WGS) entry which is preliminary data.</text>
</comment>
<dbReference type="EMBL" id="CAUYUJ010020973">
    <property type="protein sequence ID" value="CAK0901741.1"/>
    <property type="molecule type" value="Genomic_DNA"/>
</dbReference>
<dbReference type="EC" id="2.7.7.18" evidence="7"/>
<accession>A0ABN9XU28</accession>
<keyword evidence="2 7" id="KW-0808">Transferase</keyword>
<evidence type="ECO:0000256" key="4">
    <source>
        <dbReference type="ARBA" id="ARBA00022741"/>
    </source>
</evidence>
<dbReference type="InterPro" id="IPR004821">
    <property type="entry name" value="Cyt_trans-like"/>
</dbReference>
<evidence type="ECO:0000256" key="2">
    <source>
        <dbReference type="ARBA" id="ARBA00022679"/>
    </source>
</evidence>
<evidence type="ECO:0000256" key="7">
    <source>
        <dbReference type="RuleBase" id="RU362021"/>
    </source>
</evidence>
<feature type="domain" description="Cytidyltransferase-like" evidence="9">
    <location>
        <begin position="82"/>
        <end position="265"/>
    </location>
</feature>
<dbReference type="Gene3D" id="3.40.50.620">
    <property type="entry name" value="HUPs"/>
    <property type="match status" value="1"/>
</dbReference>
<evidence type="ECO:0000256" key="3">
    <source>
        <dbReference type="ARBA" id="ARBA00022695"/>
    </source>
</evidence>
<dbReference type="NCBIfam" id="TIGR00482">
    <property type="entry name" value="nicotinate (nicotinamide) nucleotide adenylyltransferase"/>
    <property type="match status" value="1"/>
</dbReference>
<comment type="pathway">
    <text evidence="7">Cofactor biosynthesis; NAD(+) biosynthesis; NAD(+) from nicotinamide D-ribonucleotide: step 1/1.</text>
</comment>
<keyword evidence="12" id="KW-1185">Reference proteome</keyword>
<keyword evidence="8" id="KW-0472">Membrane</keyword>
<dbReference type="EMBL" id="CAUYUJ010018337">
    <property type="protein sequence ID" value="CAK0882778.1"/>
    <property type="molecule type" value="Genomic_DNA"/>
</dbReference>
<dbReference type="Pfam" id="PF01467">
    <property type="entry name" value="CTP_transf_like"/>
    <property type="match status" value="1"/>
</dbReference>
<keyword evidence="5 7" id="KW-0067">ATP-binding</keyword>
<dbReference type="PANTHER" id="PTHR12039">
    <property type="entry name" value="NICOTINAMIDE MONONUCLEOTIDE ADENYLYLTRANSFERASE"/>
    <property type="match status" value="1"/>
</dbReference>
<dbReference type="SUPFAM" id="SSF52374">
    <property type="entry name" value="Nucleotidylyl transferase"/>
    <property type="match status" value="1"/>
</dbReference>
<comment type="catalytic activity">
    <reaction evidence="7">
        <text>beta-nicotinamide D-ribonucleotide + ATP + H(+) = diphosphate + NAD(+)</text>
        <dbReference type="Rhea" id="RHEA:21360"/>
        <dbReference type="ChEBI" id="CHEBI:14649"/>
        <dbReference type="ChEBI" id="CHEBI:15378"/>
        <dbReference type="ChEBI" id="CHEBI:30616"/>
        <dbReference type="ChEBI" id="CHEBI:33019"/>
        <dbReference type="ChEBI" id="CHEBI:57540"/>
        <dbReference type="EC" id="2.7.7.1"/>
    </reaction>
</comment>
<dbReference type="PANTHER" id="PTHR12039:SF0">
    <property type="entry name" value="NICOTINAMIDE-NUCLEOTIDE ADENYLYLTRANSFERASE"/>
    <property type="match status" value="1"/>
</dbReference>
<dbReference type="Proteomes" id="UP001189429">
    <property type="component" value="Unassembled WGS sequence"/>
</dbReference>
<gene>
    <name evidence="10" type="ORF">PCOR1329_LOCUS65198</name>
    <name evidence="11" type="ORF">PCOR1329_LOCUS78598</name>
</gene>
<evidence type="ECO:0000256" key="5">
    <source>
        <dbReference type="ARBA" id="ARBA00022840"/>
    </source>
</evidence>
<organism evidence="11 12">
    <name type="scientific">Prorocentrum cordatum</name>
    <dbReference type="NCBI Taxonomy" id="2364126"/>
    <lineage>
        <taxon>Eukaryota</taxon>
        <taxon>Sar</taxon>
        <taxon>Alveolata</taxon>
        <taxon>Dinophyceae</taxon>
        <taxon>Prorocentrales</taxon>
        <taxon>Prorocentraceae</taxon>
        <taxon>Prorocentrum</taxon>
    </lineage>
</organism>
<proteinExistence type="inferred from homology"/>
<keyword evidence="4 7" id="KW-0547">Nucleotide-binding</keyword>
<protein>
    <recommendedName>
        <fullName evidence="7">Nicotinamide-nucleotide adenylyltransferase</fullName>
        <ecNumber evidence="7">2.7.7.1</ecNumber>
        <ecNumber evidence="7">2.7.7.18</ecNumber>
    </recommendedName>
</protein>
<name>A0ABN9XU28_9DINO</name>
<evidence type="ECO:0000313" key="10">
    <source>
        <dbReference type="EMBL" id="CAK0882778.1"/>
    </source>
</evidence>
<keyword evidence="1 7" id="KW-0662">Pyridine nucleotide biosynthesis</keyword>
<evidence type="ECO:0000256" key="8">
    <source>
        <dbReference type="SAM" id="Phobius"/>
    </source>
</evidence>
<keyword evidence="8" id="KW-0812">Transmembrane</keyword>
<reference evidence="11" key="1">
    <citation type="submission" date="2023-10" db="EMBL/GenBank/DDBJ databases">
        <authorList>
            <person name="Chen Y."/>
            <person name="Shah S."/>
            <person name="Dougan E. K."/>
            <person name="Thang M."/>
            <person name="Chan C."/>
        </authorList>
    </citation>
    <scope>NUCLEOTIDE SEQUENCE [LARGE SCALE GENOMIC DNA]</scope>
</reference>
<dbReference type="InterPro" id="IPR005248">
    <property type="entry name" value="NadD/NMNAT"/>
</dbReference>
<evidence type="ECO:0000256" key="1">
    <source>
        <dbReference type="ARBA" id="ARBA00022642"/>
    </source>
</evidence>
<comment type="similarity">
    <text evidence="7">Belongs to the eukaryotic NMN adenylyltransferase family.</text>
</comment>
<evidence type="ECO:0000259" key="9">
    <source>
        <dbReference type="Pfam" id="PF01467"/>
    </source>
</evidence>
<keyword evidence="6 7" id="KW-0520">NAD</keyword>
<keyword evidence="8" id="KW-1133">Transmembrane helix</keyword>